<dbReference type="GO" id="GO:0005546">
    <property type="term" value="F:phosphatidylinositol-4,5-bisphosphate binding"/>
    <property type="evidence" value="ECO:0007669"/>
    <property type="project" value="TreeGrafter"/>
</dbReference>
<dbReference type="Gene3D" id="2.30.29.90">
    <property type="match status" value="1"/>
</dbReference>
<evidence type="ECO:0000256" key="3">
    <source>
        <dbReference type="ARBA" id="ARBA00022483"/>
    </source>
</evidence>
<feature type="domain" description="Exocyst complex component Sec3 C-terminal" evidence="7">
    <location>
        <begin position="662"/>
        <end position="950"/>
    </location>
</feature>
<dbReference type="GeneID" id="20078215"/>
<evidence type="ECO:0000256" key="5">
    <source>
        <dbReference type="SAM" id="MobiDB-lite"/>
    </source>
</evidence>
<dbReference type="eggNOG" id="KOG2148">
    <property type="taxonomic scope" value="Eukaryota"/>
</dbReference>
<dbReference type="Pfam" id="PF09763">
    <property type="entry name" value="Sec3_CC"/>
    <property type="match status" value="1"/>
</dbReference>
<proteinExistence type="inferred from homology"/>
<evidence type="ECO:0000256" key="1">
    <source>
        <dbReference type="ARBA" id="ARBA00006518"/>
    </source>
</evidence>
<evidence type="ECO:0000259" key="7">
    <source>
        <dbReference type="Pfam" id="PF20654"/>
    </source>
</evidence>
<dbReference type="InterPro" id="IPR048628">
    <property type="entry name" value="Sec3_C"/>
</dbReference>
<evidence type="ECO:0008006" key="9">
    <source>
        <dbReference type="Google" id="ProtNLM"/>
    </source>
</evidence>
<dbReference type="GO" id="GO:0005886">
    <property type="term" value="C:plasma membrane"/>
    <property type="evidence" value="ECO:0007669"/>
    <property type="project" value="TreeGrafter"/>
</dbReference>
<accession>A0A024UR20</accession>
<evidence type="ECO:0000256" key="4">
    <source>
        <dbReference type="ARBA" id="ARBA00023054"/>
    </source>
</evidence>
<dbReference type="AlphaFoldDB" id="A0A024UR20"/>
<dbReference type="PANTHER" id="PTHR16092">
    <property type="entry name" value="SEC3/SYNTAXIN-RELATED"/>
    <property type="match status" value="1"/>
</dbReference>
<dbReference type="RefSeq" id="XP_008862430.1">
    <property type="nucleotide sequence ID" value="XM_008864208.1"/>
</dbReference>
<dbReference type="VEuPathDB" id="FungiDB:H310_01165"/>
<dbReference type="InterPro" id="IPR019160">
    <property type="entry name" value="Sec3_CC"/>
</dbReference>
<keyword evidence="2" id="KW-0813">Transport</keyword>
<name>A0A024UR20_9STRA</name>
<gene>
    <name evidence="8" type="ORF">H310_01165</name>
</gene>
<feature type="region of interest" description="Disordered" evidence="5">
    <location>
        <begin position="478"/>
        <end position="523"/>
    </location>
</feature>
<dbReference type="STRING" id="157072.A0A024UR20"/>
<protein>
    <recommendedName>
        <fullName evidence="9">Exocyst complex component Sec3 PIP2-binding N-terminal domain-containing protein</fullName>
    </recommendedName>
</protein>
<reference evidence="8" key="1">
    <citation type="submission" date="2013-12" db="EMBL/GenBank/DDBJ databases">
        <title>The Genome Sequence of Aphanomyces invadans NJM9701.</title>
        <authorList>
            <consortium name="The Broad Institute Genomics Platform"/>
            <person name="Russ C."/>
            <person name="Tyler B."/>
            <person name="van West P."/>
            <person name="Dieguez-Uribeondo J."/>
            <person name="Young S.K."/>
            <person name="Zeng Q."/>
            <person name="Gargeya S."/>
            <person name="Fitzgerald M."/>
            <person name="Abouelleil A."/>
            <person name="Alvarado L."/>
            <person name="Chapman S.B."/>
            <person name="Gainer-Dewar J."/>
            <person name="Goldberg J."/>
            <person name="Griggs A."/>
            <person name="Gujja S."/>
            <person name="Hansen M."/>
            <person name="Howarth C."/>
            <person name="Imamovic A."/>
            <person name="Ireland A."/>
            <person name="Larimer J."/>
            <person name="McCowan C."/>
            <person name="Murphy C."/>
            <person name="Pearson M."/>
            <person name="Poon T.W."/>
            <person name="Priest M."/>
            <person name="Roberts A."/>
            <person name="Saif S."/>
            <person name="Shea T."/>
            <person name="Sykes S."/>
            <person name="Wortman J."/>
            <person name="Nusbaum C."/>
            <person name="Birren B."/>
        </authorList>
    </citation>
    <scope>NUCLEOTIDE SEQUENCE [LARGE SCALE GENOMIC DNA]</scope>
    <source>
        <strain evidence="8">NJM9701</strain>
    </source>
</reference>
<evidence type="ECO:0000259" key="6">
    <source>
        <dbReference type="Pfam" id="PF09763"/>
    </source>
</evidence>
<keyword evidence="4" id="KW-0175">Coiled coil</keyword>
<dbReference type="GO" id="GO:0006887">
    <property type="term" value="P:exocytosis"/>
    <property type="evidence" value="ECO:0007669"/>
    <property type="project" value="UniProtKB-KW"/>
</dbReference>
<evidence type="ECO:0000313" key="8">
    <source>
        <dbReference type="EMBL" id="ETW08625.1"/>
    </source>
</evidence>
<feature type="region of interest" description="Disordered" evidence="5">
    <location>
        <begin position="1"/>
        <end position="26"/>
    </location>
</feature>
<organism evidence="8">
    <name type="scientific">Aphanomyces invadans</name>
    <dbReference type="NCBI Taxonomy" id="157072"/>
    <lineage>
        <taxon>Eukaryota</taxon>
        <taxon>Sar</taxon>
        <taxon>Stramenopiles</taxon>
        <taxon>Oomycota</taxon>
        <taxon>Saprolegniomycetes</taxon>
        <taxon>Saprolegniales</taxon>
        <taxon>Verrucalvaceae</taxon>
        <taxon>Aphanomyces</taxon>
    </lineage>
</organism>
<keyword evidence="3" id="KW-0268">Exocytosis</keyword>
<feature type="domain" description="Exocyst complex component Sec3 coiled-coil" evidence="6">
    <location>
        <begin position="285"/>
        <end position="395"/>
    </location>
</feature>
<dbReference type="OrthoDB" id="27109at2759"/>
<dbReference type="PANTHER" id="PTHR16092:SF14">
    <property type="entry name" value="EXOCYST COMPLEX COMPONENT 1 ISOFORM X1"/>
    <property type="match status" value="1"/>
</dbReference>
<sequence>MDKSKAPKEDNSKGKWQDPSKSKLHVSKDDLHHTLHAHFQAAKGKATENDKLKMDKYTRKHVVSFLQVKKVKKVQTSNKRMFNSFGSTKCRLLCITTHEAIDPDNEAPHTVVQVHHVNFQSNFTIEIRKTWSLESLESVENCLEDVEKYSNGAFRTQFDDKEHEPTQWIVDDDESPTAMMEFVWSILAYSANTLHTLPKITFSLDDLNALAKQMNLAKKFGVEVDLEKFQATPSAPLAPSKIARQRSTSDDPAGALAAAASWKSVEYEDAVSLFATIQWGECTAESVQAQWQQRLKLLEDENIDFLLTLQNKDKATIEVISSAVDVVLQHVNRAEKWTEEAEATLATTAANMSQFETLNNHMEVHYKNSIALQEALGAMIRDIDIDRESMGILLKPISIFPHDSNIPEDDTSSNPSLPKILEAIQRLEGAIKSVDSYPAKEMSAFQGRREELSTLGATFGGKLLASFEAYMQNLAKGADQAGQSRRRSLSGGHEVPTPRKSIFSRDREMSDVNDDRTRRSSSTKLDEADWTFSNERIHSSLMKYQEILQSVASLGSKSAVTLRDIYAKHVVPIYSNHLHALFRTLKDKVPKPKAHGMGGKTSQWNINLSFSHASSESTISISASTLLQQALDHIVPLCIAEQTFVHGMFFSSNKHQKPEPVELTVLMERLFEKLPKRLVEFGDAGVSANVFEAVSMIVTAQQQLKAIDGSSEYIVNTLLNFQLHLKRSLSKYMEEQELWLASTHPDTRLVGVLSPVQKMMNLVTRLCDAATGISTDDPSTPLAAIYERIIVGLFAWLEKAAATKPKYAHLVRLENYHFIHGKLQQLSEHSLPLKQYADDSFVEYSKNLDAYVMWLWECEVGKFTALFNTIETLLETLPLEEVQFHLPKQDIRKAGEFINQNLDKSMRHIGERLKKHLSHSADMATVVVECLRATVLKCYERNTLLATKCYGMELDLTVERLRQALAKLH</sequence>
<dbReference type="GO" id="GO:0006893">
    <property type="term" value="P:Golgi to plasma membrane transport"/>
    <property type="evidence" value="ECO:0007669"/>
    <property type="project" value="TreeGrafter"/>
</dbReference>
<feature type="compositionally biased region" description="Basic and acidic residues" evidence="5">
    <location>
        <begin position="503"/>
        <end position="518"/>
    </location>
</feature>
<comment type="similarity">
    <text evidence="1">Belongs to the SEC3 family.</text>
</comment>
<dbReference type="Pfam" id="PF20654">
    <property type="entry name" value="Sec3_C-term"/>
    <property type="match status" value="1"/>
</dbReference>
<dbReference type="EMBL" id="KI913953">
    <property type="protein sequence ID" value="ETW08625.1"/>
    <property type="molecule type" value="Genomic_DNA"/>
</dbReference>
<dbReference type="GO" id="GO:0000145">
    <property type="term" value="C:exocyst"/>
    <property type="evidence" value="ECO:0007669"/>
    <property type="project" value="InterPro"/>
</dbReference>
<evidence type="ECO:0000256" key="2">
    <source>
        <dbReference type="ARBA" id="ARBA00022448"/>
    </source>
</evidence>